<accession>A0ABV9CVA0</accession>
<dbReference type="PANTHER" id="PTHR43781">
    <property type="entry name" value="SACCHAROPINE DEHYDROGENASE"/>
    <property type="match status" value="1"/>
</dbReference>
<dbReference type="PANTHER" id="PTHR43781:SF1">
    <property type="entry name" value="SACCHAROPINE DEHYDROGENASE"/>
    <property type="match status" value="1"/>
</dbReference>
<name>A0ABV9CVA0_9ACTN</name>
<proteinExistence type="predicted"/>
<feature type="domain" description="Saccharopine dehydrogenase NADP binding" evidence="1">
    <location>
        <begin position="7"/>
        <end position="104"/>
    </location>
</feature>
<dbReference type="Proteomes" id="UP001596004">
    <property type="component" value="Unassembled WGS sequence"/>
</dbReference>
<reference evidence="3" key="1">
    <citation type="journal article" date="2019" name="Int. J. Syst. Evol. Microbiol.">
        <title>The Global Catalogue of Microorganisms (GCM) 10K type strain sequencing project: providing services to taxonomists for standard genome sequencing and annotation.</title>
        <authorList>
            <consortium name="The Broad Institute Genomics Platform"/>
            <consortium name="The Broad Institute Genome Sequencing Center for Infectious Disease"/>
            <person name="Wu L."/>
            <person name="Ma J."/>
        </authorList>
    </citation>
    <scope>NUCLEOTIDE SEQUENCE [LARGE SCALE GENOMIC DNA]</scope>
    <source>
        <strain evidence="3">CGMCC 4.7132</strain>
    </source>
</reference>
<sequence length="371" mass="37735">MSPGPLVAILGGYGAVGSVAARCLAAESGVRLRVGGRDPGAAARTAASLPGGAEAMAVDAADEGALARFAAGCAVLLNCAGPAYELAGRPRAAAAAAGAAYVDVMDGSGPGPGPDAERTAVLSAGLSPGLSGMLPRLLADGLARPVRFSGGYAWLGTFTRTGALDYLLSLERDFGTPLARWRSGRVVRDRGERVQAVAGAPRPITVYPYMPEELVRQARTLGLAEAEWVNGFDGRHLLDTLSRVRARPDGEPGEAAEAIVRASALDALGRSPYHLLWGELDGRDAAGVLIRRSVLIRGEDGSALTGVVGAVAARETALGRVPDGAHEASQVLAAASVVEAVRTHLPGTAVVLSEEPLDGAPLPGPLEEGAL</sequence>
<evidence type="ECO:0000259" key="1">
    <source>
        <dbReference type="Pfam" id="PF03435"/>
    </source>
</evidence>
<organism evidence="2 3">
    <name type="scientific">Sphaerisporangium dianthi</name>
    <dbReference type="NCBI Taxonomy" id="1436120"/>
    <lineage>
        <taxon>Bacteria</taxon>
        <taxon>Bacillati</taxon>
        <taxon>Actinomycetota</taxon>
        <taxon>Actinomycetes</taxon>
        <taxon>Streptosporangiales</taxon>
        <taxon>Streptosporangiaceae</taxon>
        <taxon>Sphaerisporangium</taxon>
    </lineage>
</organism>
<dbReference type="SUPFAM" id="SSF51735">
    <property type="entry name" value="NAD(P)-binding Rossmann-fold domains"/>
    <property type="match status" value="1"/>
</dbReference>
<dbReference type="Gene3D" id="3.40.50.720">
    <property type="entry name" value="NAD(P)-binding Rossmann-like Domain"/>
    <property type="match status" value="1"/>
</dbReference>
<keyword evidence="3" id="KW-1185">Reference proteome</keyword>
<evidence type="ECO:0000313" key="2">
    <source>
        <dbReference type="EMBL" id="MFC4536728.1"/>
    </source>
</evidence>
<protein>
    <submittedName>
        <fullName evidence="2">Saccharopine dehydrogenase NADP-binding domain-containing protein</fullName>
    </submittedName>
</protein>
<dbReference type="EMBL" id="JBHSFP010000055">
    <property type="protein sequence ID" value="MFC4536728.1"/>
    <property type="molecule type" value="Genomic_DNA"/>
</dbReference>
<comment type="caution">
    <text evidence="2">The sequence shown here is derived from an EMBL/GenBank/DDBJ whole genome shotgun (WGS) entry which is preliminary data.</text>
</comment>
<dbReference type="Pfam" id="PF03435">
    <property type="entry name" value="Sacchrp_dh_NADP"/>
    <property type="match status" value="1"/>
</dbReference>
<gene>
    <name evidence="2" type="ORF">ACFO60_38670</name>
</gene>
<evidence type="ECO:0000313" key="3">
    <source>
        <dbReference type="Proteomes" id="UP001596004"/>
    </source>
</evidence>
<dbReference type="InterPro" id="IPR036291">
    <property type="entry name" value="NAD(P)-bd_dom_sf"/>
</dbReference>
<dbReference type="InterPro" id="IPR005097">
    <property type="entry name" value="Sacchrp_dh_NADP-bd"/>
</dbReference>
<dbReference type="RefSeq" id="WP_380851729.1">
    <property type="nucleotide sequence ID" value="NZ_JBHSFP010000055.1"/>
</dbReference>